<protein>
    <submittedName>
        <fullName evidence="1">Uncharacterized protein</fullName>
    </submittedName>
</protein>
<dbReference type="EMBL" id="PUIA01000016">
    <property type="protein sequence ID" value="PQO38957.1"/>
    <property type="molecule type" value="Genomic_DNA"/>
</dbReference>
<evidence type="ECO:0000313" key="1">
    <source>
        <dbReference type="EMBL" id="PQO38957.1"/>
    </source>
</evidence>
<evidence type="ECO:0000313" key="2">
    <source>
        <dbReference type="Proteomes" id="UP000240009"/>
    </source>
</evidence>
<comment type="caution">
    <text evidence="1">The sequence shown here is derived from an EMBL/GenBank/DDBJ whole genome shotgun (WGS) entry which is preliminary data.</text>
</comment>
<dbReference type="AlphaFoldDB" id="A0A2S8G3E6"/>
<reference evidence="1 2" key="1">
    <citation type="submission" date="2018-02" db="EMBL/GenBank/DDBJ databases">
        <title>Comparative genomes isolates from brazilian mangrove.</title>
        <authorList>
            <person name="Araujo J.E."/>
            <person name="Taketani R.G."/>
            <person name="Silva M.C.P."/>
            <person name="Loureco M.V."/>
            <person name="Andreote F.D."/>
        </authorList>
    </citation>
    <scope>NUCLEOTIDE SEQUENCE [LARGE SCALE GENOMIC DNA]</scope>
    <source>
        <strain evidence="1 2">HEX-2 MGV</strain>
    </source>
</reference>
<sequence>MGKVAKLPEFFRFSGGFLAIAVIETVGVNRGVCAILPVKWFLTEPIDLIDLLSGGTFFKLHCLKALGRNCLTRHLDTDLIDDWIRSP</sequence>
<accession>A0A2S8G3E6</accession>
<gene>
    <name evidence="1" type="ORF">C5Y96_03535</name>
</gene>
<dbReference type="Proteomes" id="UP000240009">
    <property type="component" value="Unassembled WGS sequence"/>
</dbReference>
<name>A0A2S8G3E6_9BACT</name>
<organism evidence="1 2">
    <name type="scientific">Blastopirellula marina</name>
    <dbReference type="NCBI Taxonomy" id="124"/>
    <lineage>
        <taxon>Bacteria</taxon>
        <taxon>Pseudomonadati</taxon>
        <taxon>Planctomycetota</taxon>
        <taxon>Planctomycetia</taxon>
        <taxon>Pirellulales</taxon>
        <taxon>Pirellulaceae</taxon>
        <taxon>Blastopirellula</taxon>
    </lineage>
</organism>
<proteinExistence type="predicted"/>